<dbReference type="OrthoDB" id="9798835at2"/>
<reference evidence="5" key="1">
    <citation type="submission" date="2009-07" db="EMBL/GenBank/DDBJ databases">
        <authorList>
            <consortium name="US DOE Joint Genome Institute (JGI-PGF)"/>
            <person name="Lucas S."/>
            <person name="Copeland A."/>
            <person name="Lapidus A."/>
            <person name="Glavina del Rio T."/>
            <person name="Tice H."/>
            <person name="Bruce D."/>
            <person name="Goodwin L."/>
            <person name="Pitluck S."/>
            <person name="Larimer F."/>
            <person name="Land M.L."/>
            <person name="Mouttaki H."/>
            <person name="He Z."/>
            <person name="Zhou J."/>
            <person name="Hemme C.L."/>
        </authorList>
    </citation>
    <scope>NUCLEOTIDE SEQUENCE [LARGE SCALE GENOMIC DNA]</scope>
    <source>
        <strain evidence="5">DSM 2782</strain>
    </source>
</reference>
<keyword evidence="2" id="KW-0238">DNA-binding</keyword>
<evidence type="ECO:0000313" key="5">
    <source>
        <dbReference type="EMBL" id="EGD49434.1"/>
    </source>
</evidence>
<dbReference type="PROSITE" id="PS50987">
    <property type="entry name" value="HTH_ARSR_2"/>
    <property type="match status" value="1"/>
</dbReference>
<dbReference type="Pfam" id="PF01022">
    <property type="entry name" value="HTH_5"/>
    <property type="match status" value="1"/>
</dbReference>
<dbReference type="InterPro" id="IPR036390">
    <property type="entry name" value="WH_DNA-bd_sf"/>
</dbReference>
<dbReference type="NCBIfam" id="NF033788">
    <property type="entry name" value="HTH_metalloreg"/>
    <property type="match status" value="1"/>
</dbReference>
<evidence type="ECO:0000256" key="1">
    <source>
        <dbReference type="ARBA" id="ARBA00023015"/>
    </source>
</evidence>
<dbReference type="AlphaFoldDB" id="F1T7I6"/>
<evidence type="ECO:0000259" key="4">
    <source>
        <dbReference type="PROSITE" id="PS50987"/>
    </source>
</evidence>
<dbReference type="InterPro" id="IPR001845">
    <property type="entry name" value="HTH_ArsR_DNA-bd_dom"/>
</dbReference>
<protein>
    <submittedName>
        <fullName evidence="5">Regulatory protein ArsR</fullName>
    </submittedName>
</protein>
<keyword evidence="1" id="KW-0805">Transcription regulation</keyword>
<evidence type="ECO:0000313" key="6">
    <source>
        <dbReference type="Proteomes" id="UP000003860"/>
    </source>
</evidence>
<reference evidence="5" key="2">
    <citation type="submission" date="2011-01" db="EMBL/GenBank/DDBJ databases">
        <title>The Non-contiguous Finished genome of Clostridium papyrosolvens.</title>
        <authorList>
            <person name="Lucas S."/>
            <person name="Copeland A."/>
            <person name="Lapidus A."/>
            <person name="Cheng J.-F."/>
            <person name="Goodwin L."/>
            <person name="Pitluck S."/>
            <person name="Misra M."/>
            <person name="Chertkov O."/>
            <person name="Detter J.C."/>
            <person name="Han C."/>
            <person name="Tapia R."/>
            <person name="Land M."/>
            <person name="Hauser L."/>
            <person name="Kyrpides N."/>
            <person name="Ivanova N."/>
            <person name="Pagani I."/>
            <person name="Mouttaki H."/>
            <person name="He Z."/>
            <person name="Zhou J."/>
            <person name="Hemme C.L."/>
            <person name="Woyke T."/>
        </authorList>
    </citation>
    <scope>NUCLEOTIDE SEQUENCE [LARGE SCALE GENOMIC DNA]</scope>
    <source>
        <strain evidence="5">DSM 2782</strain>
    </source>
</reference>
<dbReference type="GO" id="GO:0003677">
    <property type="term" value="F:DNA binding"/>
    <property type="evidence" value="ECO:0007669"/>
    <property type="project" value="UniProtKB-KW"/>
</dbReference>
<dbReference type="InterPro" id="IPR036388">
    <property type="entry name" value="WH-like_DNA-bd_sf"/>
</dbReference>
<name>F1T7I6_9FIRM</name>
<evidence type="ECO:0000256" key="2">
    <source>
        <dbReference type="ARBA" id="ARBA00023125"/>
    </source>
</evidence>
<dbReference type="Proteomes" id="UP000003860">
    <property type="component" value="Unassembled WGS sequence"/>
</dbReference>
<keyword evidence="3" id="KW-0804">Transcription</keyword>
<dbReference type="PANTHER" id="PTHR33154">
    <property type="entry name" value="TRANSCRIPTIONAL REGULATOR, ARSR FAMILY"/>
    <property type="match status" value="1"/>
</dbReference>
<dbReference type="SMART" id="SM00418">
    <property type="entry name" value="HTH_ARSR"/>
    <property type="match status" value="1"/>
</dbReference>
<sequence length="99" mass="11218">MRELFHPTAEQMCLSTVLNALGDPTRLQIIKNLANQQETTCASCNIDLTKSALSHHFKVLRESGIINVRIEGKQRFMSIRYNDLDARFPGLLQSVMKSI</sequence>
<dbReference type="InterPro" id="IPR011991">
    <property type="entry name" value="ArsR-like_HTH"/>
</dbReference>
<dbReference type="PANTHER" id="PTHR33154:SF12">
    <property type="entry name" value="TRANSCRIPTIONAL REGULATORY PROTEIN"/>
    <property type="match status" value="1"/>
</dbReference>
<dbReference type="InterPro" id="IPR051081">
    <property type="entry name" value="HTH_MetalResp_TranReg"/>
</dbReference>
<accession>F1T7I6</accession>
<organism evidence="5 6">
    <name type="scientific">Ruminiclostridium papyrosolvens DSM 2782</name>
    <dbReference type="NCBI Taxonomy" id="588581"/>
    <lineage>
        <taxon>Bacteria</taxon>
        <taxon>Bacillati</taxon>
        <taxon>Bacillota</taxon>
        <taxon>Clostridia</taxon>
        <taxon>Eubacteriales</taxon>
        <taxon>Oscillospiraceae</taxon>
        <taxon>Ruminiclostridium</taxon>
    </lineage>
</organism>
<evidence type="ECO:0000256" key="3">
    <source>
        <dbReference type="ARBA" id="ARBA00023163"/>
    </source>
</evidence>
<comment type="caution">
    <text evidence="5">The sequence shown here is derived from an EMBL/GenBank/DDBJ whole genome shotgun (WGS) entry which is preliminary data.</text>
</comment>
<feature type="domain" description="HTH arsR-type" evidence="4">
    <location>
        <begin position="6"/>
        <end position="99"/>
    </location>
</feature>
<dbReference type="Gene3D" id="1.10.10.10">
    <property type="entry name" value="Winged helix-like DNA-binding domain superfamily/Winged helix DNA-binding domain"/>
    <property type="match status" value="1"/>
</dbReference>
<dbReference type="STRING" id="588581.Cpap_3868"/>
<dbReference type="GO" id="GO:0003700">
    <property type="term" value="F:DNA-binding transcription factor activity"/>
    <property type="evidence" value="ECO:0007669"/>
    <property type="project" value="InterPro"/>
</dbReference>
<dbReference type="EMBL" id="ACXX02000001">
    <property type="protein sequence ID" value="EGD49434.1"/>
    <property type="molecule type" value="Genomic_DNA"/>
</dbReference>
<dbReference type="PRINTS" id="PR00778">
    <property type="entry name" value="HTHARSR"/>
</dbReference>
<dbReference type="CDD" id="cd00090">
    <property type="entry name" value="HTH_ARSR"/>
    <property type="match status" value="1"/>
</dbReference>
<dbReference type="SUPFAM" id="SSF46785">
    <property type="entry name" value="Winged helix' DNA-binding domain"/>
    <property type="match status" value="1"/>
</dbReference>
<dbReference type="RefSeq" id="WP_004616116.1">
    <property type="nucleotide sequence ID" value="NZ_ACXX02000001.1"/>
</dbReference>
<dbReference type="eggNOG" id="COG0640">
    <property type="taxonomic scope" value="Bacteria"/>
</dbReference>
<gene>
    <name evidence="5" type="ORF">Cpap_3868</name>
</gene>
<keyword evidence="6" id="KW-1185">Reference proteome</keyword>
<proteinExistence type="predicted"/>